<dbReference type="AlphaFoldDB" id="A0A1S0U971"/>
<keyword evidence="1" id="KW-0732">Signal</keyword>
<evidence type="ECO:0000313" key="2">
    <source>
        <dbReference type="EMBL" id="EFO26854.1"/>
    </source>
</evidence>
<dbReference type="GeneID" id="9939012"/>
<protein>
    <submittedName>
        <fullName evidence="2">Uncharacterized protein</fullName>
    </submittedName>
</protein>
<accession>A0A1S0U971</accession>
<name>A0A1S0U971_LOALO</name>
<gene>
    <name evidence="2" type="ORF">LOAG_01636</name>
</gene>
<dbReference type="RefSeq" id="XP_003137223.1">
    <property type="nucleotide sequence ID" value="XM_003137175.1"/>
</dbReference>
<feature type="chain" id="PRO_5010362507" evidence="1">
    <location>
        <begin position="28"/>
        <end position="107"/>
    </location>
</feature>
<proteinExistence type="predicted"/>
<dbReference type="KEGG" id="loa:LOAG_01636"/>
<dbReference type="CTD" id="9939012"/>
<dbReference type="InParanoid" id="A0A1S0U971"/>
<feature type="signal peptide" evidence="1">
    <location>
        <begin position="1"/>
        <end position="27"/>
    </location>
</feature>
<organism evidence="2">
    <name type="scientific">Loa loa</name>
    <name type="common">Eye worm</name>
    <name type="synonym">Filaria loa</name>
    <dbReference type="NCBI Taxonomy" id="7209"/>
    <lineage>
        <taxon>Eukaryota</taxon>
        <taxon>Metazoa</taxon>
        <taxon>Ecdysozoa</taxon>
        <taxon>Nematoda</taxon>
        <taxon>Chromadorea</taxon>
        <taxon>Rhabditida</taxon>
        <taxon>Spirurina</taxon>
        <taxon>Spiruromorpha</taxon>
        <taxon>Filarioidea</taxon>
        <taxon>Onchocercidae</taxon>
        <taxon>Loa</taxon>
    </lineage>
</organism>
<dbReference type="EMBL" id="JH712090">
    <property type="protein sequence ID" value="EFO26854.1"/>
    <property type="molecule type" value="Genomic_DNA"/>
</dbReference>
<reference evidence="2" key="1">
    <citation type="submission" date="2012-04" db="EMBL/GenBank/DDBJ databases">
        <title>The Genome Sequence of Loa loa.</title>
        <authorList>
            <consortium name="The Broad Institute Genome Sequencing Platform"/>
            <consortium name="Broad Institute Genome Sequencing Center for Infectious Disease"/>
            <person name="Nutman T.B."/>
            <person name="Fink D.L."/>
            <person name="Russ C."/>
            <person name="Young S."/>
            <person name="Zeng Q."/>
            <person name="Gargeya S."/>
            <person name="Alvarado L."/>
            <person name="Berlin A."/>
            <person name="Chapman S.B."/>
            <person name="Chen Z."/>
            <person name="Freedman E."/>
            <person name="Gellesch M."/>
            <person name="Goldberg J."/>
            <person name="Griggs A."/>
            <person name="Gujja S."/>
            <person name="Heilman E.R."/>
            <person name="Heiman D."/>
            <person name="Howarth C."/>
            <person name="Mehta T."/>
            <person name="Neiman D."/>
            <person name="Pearson M."/>
            <person name="Roberts A."/>
            <person name="Saif S."/>
            <person name="Shea T."/>
            <person name="Shenoy N."/>
            <person name="Sisk P."/>
            <person name="Stolte C."/>
            <person name="Sykes S."/>
            <person name="White J."/>
            <person name="Yandava C."/>
            <person name="Haas B."/>
            <person name="Henn M.R."/>
            <person name="Nusbaum C."/>
            <person name="Birren B."/>
        </authorList>
    </citation>
    <scope>NUCLEOTIDE SEQUENCE [LARGE SCALE GENOMIC DNA]</scope>
</reference>
<evidence type="ECO:0000256" key="1">
    <source>
        <dbReference type="SAM" id="SignalP"/>
    </source>
</evidence>
<sequence length="107" mass="12252">MSAPGGCEVRIHLILVSCSSFHGIILAQPPPEWRPRPRPPFRPRVAVSAVMNILLQNESFRRWIEDKILQSTKLVIELLIPTSPRRAPSLAFVDQKCQRSIEWERGE</sequence>